<evidence type="ECO:0000256" key="4">
    <source>
        <dbReference type="ARBA" id="ARBA00023136"/>
    </source>
</evidence>
<name>A0ABR7E073_9BACT</name>
<dbReference type="PROSITE" id="PS51257">
    <property type="entry name" value="PROKAR_LIPOPROTEIN"/>
    <property type="match status" value="1"/>
</dbReference>
<dbReference type="RefSeq" id="WP_186958926.1">
    <property type="nucleotide sequence ID" value="NZ_JACOOI010000006.1"/>
</dbReference>
<accession>A0ABR7E073</accession>
<dbReference type="InterPro" id="IPR012944">
    <property type="entry name" value="SusD_RagB_dom"/>
</dbReference>
<evidence type="ECO:0000259" key="7">
    <source>
        <dbReference type="Pfam" id="PF07980"/>
    </source>
</evidence>
<evidence type="ECO:0000313" key="10">
    <source>
        <dbReference type="Proteomes" id="UP000644010"/>
    </source>
</evidence>
<evidence type="ECO:0000256" key="3">
    <source>
        <dbReference type="ARBA" id="ARBA00022729"/>
    </source>
</evidence>
<evidence type="ECO:0000259" key="8">
    <source>
        <dbReference type="Pfam" id="PF14322"/>
    </source>
</evidence>
<evidence type="ECO:0000313" key="9">
    <source>
        <dbReference type="EMBL" id="MBC5642771.1"/>
    </source>
</evidence>
<organism evidence="9 10">
    <name type="scientific">Parabacteroides segnis</name>
    <dbReference type="NCBI Taxonomy" id="2763058"/>
    <lineage>
        <taxon>Bacteria</taxon>
        <taxon>Pseudomonadati</taxon>
        <taxon>Bacteroidota</taxon>
        <taxon>Bacteroidia</taxon>
        <taxon>Bacteroidales</taxon>
        <taxon>Tannerellaceae</taxon>
        <taxon>Parabacteroides</taxon>
    </lineage>
</organism>
<protein>
    <submittedName>
        <fullName evidence="9">RagB/SusD family nutrient uptake outer membrane protein</fullName>
    </submittedName>
</protein>
<dbReference type="InterPro" id="IPR033985">
    <property type="entry name" value="SusD-like_N"/>
</dbReference>
<keyword evidence="10" id="KW-1185">Reference proteome</keyword>
<comment type="subcellular location">
    <subcellularLocation>
        <location evidence="1">Cell outer membrane</location>
    </subcellularLocation>
</comment>
<evidence type="ECO:0000256" key="1">
    <source>
        <dbReference type="ARBA" id="ARBA00004442"/>
    </source>
</evidence>
<dbReference type="Pfam" id="PF07980">
    <property type="entry name" value="SusD_RagB"/>
    <property type="match status" value="1"/>
</dbReference>
<dbReference type="Gene3D" id="1.25.40.390">
    <property type="match status" value="1"/>
</dbReference>
<keyword evidence="3 6" id="KW-0732">Signal</keyword>
<dbReference type="InterPro" id="IPR011990">
    <property type="entry name" value="TPR-like_helical_dom_sf"/>
</dbReference>
<evidence type="ECO:0000256" key="2">
    <source>
        <dbReference type="ARBA" id="ARBA00006275"/>
    </source>
</evidence>
<dbReference type="EMBL" id="JACOOI010000006">
    <property type="protein sequence ID" value="MBC5642771.1"/>
    <property type="molecule type" value="Genomic_DNA"/>
</dbReference>
<feature type="chain" id="PRO_5045565044" evidence="6">
    <location>
        <begin position="22"/>
        <end position="568"/>
    </location>
</feature>
<gene>
    <name evidence="9" type="ORF">H8S77_07715</name>
</gene>
<feature type="domain" description="RagB/SusD" evidence="7">
    <location>
        <begin position="299"/>
        <end position="568"/>
    </location>
</feature>
<reference evidence="9 10" key="1">
    <citation type="submission" date="2020-08" db="EMBL/GenBank/DDBJ databases">
        <title>Genome public.</title>
        <authorList>
            <person name="Liu C."/>
            <person name="Sun Q."/>
        </authorList>
    </citation>
    <scope>NUCLEOTIDE SEQUENCE [LARGE SCALE GENOMIC DNA]</scope>
    <source>
        <strain evidence="9 10">BX2</strain>
    </source>
</reference>
<feature type="domain" description="SusD-like N-terminal" evidence="8">
    <location>
        <begin position="24"/>
        <end position="214"/>
    </location>
</feature>
<comment type="similarity">
    <text evidence="2">Belongs to the SusD family.</text>
</comment>
<dbReference type="Proteomes" id="UP000644010">
    <property type="component" value="Unassembled WGS sequence"/>
</dbReference>
<dbReference type="SUPFAM" id="SSF48452">
    <property type="entry name" value="TPR-like"/>
    <property type="match status" value="1"/>
</dbReference>
<dbReference type="Pfam" id="PF14322">
    <property type="entry name" value="SusD-like_3"/>
    <property type="match status" value="1"/>
</dbReference>
<feature type="signal peptide" evidence="6">
    <location>
        <begin position="1"/>
        <end position="21"/>
    </location>
</feature>
<comment type="caution">
    <text evidence="9">The sequence shown here is derived from an EMBL/GenBank/DDBJ whole genome shotgun (WGS) entry which is preliminary data.</text>
</comment>
<sequence>MKSIKILLAGSIMLATMVACNDDFMDRYPTTDISDQNFWNSTRDMELYCNGLYTYIKGHGTGHEKSPMLSGDNQSDNMAPQDYDKVAAGEHIVPESSNDNEWNWTFIRKCNYFLARYERAEINQEEKDAYAAEVYFFKAWDYFEKVKRYGDVPWLTKDLTAESEELFASRNPRVEVVDSVLACIDWAIDKLPAKQKAVAGRINRDIALILKTRICLHEGTFRKYHQIDNSEKFLKEAVETSQILMKEGNYRLYDTGNPESDYRTLFCSLDLKDNPEMIYYKVYEEGLLGNRTSNLLEGGESTLGFSVTKSLIDAYLCECGKPISLCKEHFLGHDSIQAEMLHRDPRLCQTICYPGEDLQRDTKKPAIPGSNISTSNIPTGYQIIKYWVDDPAEYLRYQNGILDAPVFRYAEALLVYAEAKAELGECTQADLDLSVNLLRKRAGMPDMKIDQLVKDPMSDFPSLPVLIDEIRRERRVEFALENMRYDDLMRWKAGKLLEKTVRGMKFVQSQYPSVVIGKHIDVDSEGFILPYWNILPNGRTFNEAKHYYFPLPTEELVINKNLKQNPGW</sequence>
<evidence type="ECO:0000256" key="6">
    <source>
        <dbReference type="SAM" id="SignalP"/>
    </source>
</evidence>
<proteinExistence type="inferred from homology"/>
<keyword evidence="5" id="KW-0998">Cell outer membrane</keyword>
<evidence type="ECO:0000256" key="5">
    <source>
        <dbReference type="ARBA" id="ARBA00023237"/>
    </source>
</evidence>
<keyword evidence="4" id="KW-0472">Membrane</keyword>